<reference evidence="1 2" key="1">
    <citation type="submission" date="2019-07" db="EMBL/GenBank/DDBJ databases">
        <title>Whole genome shotgun sequence of Methylobacterium haplocladii NBRC 107714.</title>
        <authorList>
            <person name="Hosoyama A."/>
            <person name="Uohara A."/>
            <person name="Ohji S."/>
            <person name="Ichikawa N."/>
        </authorList>
    </citation>
    <scope>NUCLEOTIDE SEQUENCE [LARGE SCALE GENOMIC DNA]</scope>
    <source>
        <strain evidence="1 2">NBRC 107714</strain>
    </source>
</reference>
<keyword evidence="2" id="KW-1185">Reference proteome</keyword>
<accession>A0A512ISH7</accession>
<dbReference type="Proteomes" id="UP000321258">
    <property type="component" value="Unassembled WGS sequence"/>
</dbReference>
<protein>
    <submittedName>
        <fullName evidence="1">Uncharacterized protein</fullName>
    </submittedName>
</protein>
<name>A0A512ISH7_9HYPH</name>
<comment type="caution">
    <text evidence="1">The sequence shown here is derived from an EMBL/GenBank/DDBJ whole genome shotgun (WGS) entry which is preliminary data.</text>
</comment>
<dbReference type="AlphaFoldDB" id="A0A512ISH7"/>
<organism evidence="1 2">
    <name type="scientific">Methylobacterium haplocladii</name>
    <dbReference type="NCBI Taxonomy" id="1176176"/>
    <lineage>
        <taxon>Bacteria</taxon>
        <taxon>Pseudomonadati</taxon>
        <taxon>Pseudomonadota</taxon>
        <taxon>Alphaproteobacteria</taxon>
        <taxon>Hyphomicrobiales</taxon>
        <taxon>Methylobacteriaceae</taxon>
        <taxon>Methylobacterium</taxon>
    </lineage>
</organism>
<proteinExistence type="predicted"/>
<evidence type="ECO:0000313" key="1">
    <source>
        <dbReference type="EMBL" id="GEP00643.1"/>
    </source>
</evidence>
<dbReference type="EMBL" id="BJZT01000032">
    <property type="protein sequence ID" value="GEP00643.1"/>
    <property type="molecule type" value="Genomic_DNA"/>
</dbReference>
<dbReference type="OrthoDB" id="7273738at2"/>
<gene>
    <name evidence="1" type="ORF">MHA02_30300</name>
</gene>
<dbReference type="RefSeq" id="WP_147080098.1">
    <property type="nucleotide sequence ID" value="NZ_BPQN01000059.1"/>
</dbReference>
<sequence length="143" mass="15189">MGVKIIQAGETAAPETGPVAPAVQTPTPSQTIVAAAPSKKVAEIELSSGRTFTVRKLGPLDRMLASKAIGSEHVVNALYANYAMIACSVTAIDRQPVSMPSSQSQIEALVFRIGEDWDELTDEMGKVFKTAEPDTFDPDAVKN</sequence>
<evidence type="ECO:0000313" key="2">
    <source>
        <dbReference type="Proteomes" id="UP000321258"/>
    </source>
</evidence>